<gene>
    <name evidence="2" type="ORF">EB796_002260</name>
</gene>
<sequence>MLRHYQLTVCLESEFVHIDVPEYGDQEEISTDDVEHVKFQQRPETHIGYISPENTDRNDVVQRRTASPLAIRRKKCNIPRPFTPLNNNISQKKQTAVSFLGESLFKQLCCLHWLLKSMDLPDAATMTPIITCWQMNADKMGGIEINKKAAEDKKQRDQQRYDNLFKVPRQKEIRKLKPRSEKRRSTFFPTRLSRDGSIVQSTRSRSGSLAHSQTSEVMSSINDGTLLALDDSRLVIPETSMTAEDVSPNSLQVVSGTSQNSTNSTEIELATNDKISIRLPTTGLLHSSIQLSKDELKQQELARQLEEAAKADSTPMERLSHSRKYRATANVKPKSSKELLEFKASCKSSKLINKSKDLKQSWAEVKEEKALRLHDELDYQEKNRLKTCEDKFSAMKTSENSYHRALKNMRLQSEHMRKESEKEKNKKQDQSKYAKWFDDLVNMVPKECSSQWYFKVILDKLRLFGITESSSKASEHKFTKVLKFIRSWEICSPNIASAVEFCRDRIIEMNEEDFEELLQHLFPTTERPKTAPVKSAKGSHI</sequence>
<reference evidence="2" key="1">
    <citation type="submission" date="2020-06" db="EMBL/GenBank/DDBJ databases">
        <title>Draft genome of Bugula neritina, a colonial animal packing powerful symbionts and potential medicines.</title>
        <authorList>
            <person name="Rayko M."/>
        </authorList>
    </citation>
    <scope>NUCLEOTIDE SEQUENCE [LARGE SCALE GENOMIC DNA]</scope>
    <source>
        <strain evidence="2">Kwan_BN1</strain>
    </source>
</reference>
<name>A0A7J7KMM6_BUGNE</name>
<dbReference type="PANTHER" id="PTHR34754:SF1">
    <property type="entry name" value="COILED-COIL DOMAIN-CONTAINING PROTEIN 60"/>
    <property type="match status" value="1"/>
</dbReference>
<proteinExistence type="predicted"/>
<dbReference type="Proteomes" id="UP000593567">
    <property type="component" value="Unassembled WGS sequence"/>
</dbReference>
<accession>A0A7J7KMM6</accession>
<evidence type="ECO:0000313" key="3">
    <source>
        <dbReference type="Proteomes" id="UP000593567"/>
    </source>
</evidence>
<dbReference type="AlphaFoldDB" id="A0A7J7KMM6"/>
<evidence type="ECO:0000313" key="2">
    <source>
        <dbReference type="EMBL" id="KAF6039430.1"/>
    </source>
</evidence>
<organism evidence="2 3">
    <name type="scientific">Bugula neritina</name>
    <name type="common">Brown bryozoan</name>
    <name type="synonym">Sertularia neritina</name>
    <dbReference type="NCBI Taxonomy" id="10212"/>
    <lineage>
        <taxon>Eukaryota</taxon>
        <taxon>Metazoa</taxon>
        <taxon>Spiralia</taxon>
        <taxon>Lophotrochozoa</taxon>
        <taxon>Bryozoa</taxon>
        <taxon>Gymnolaemata</taxon>
        <taxon>Cheilostomatida</taxon>
        <taxon>Flustrina</taxon>
        <taxon>Buguloidea</taxon>
        <taxon>Bugulidae</taxon>
        <taxon>Bugula</taxon>
    </lineage>
</organism>
<comment type="caution">
    <text evidence="2">The sequence shown here is derived from an EMBL/GenBank/DDBJ whole genome shotgun (WGS) entry which is preliminary data.</text>
</comment>
<dbReference type="InterPro" id="IPR031526">
    <property type="entry name" value="DUF4698"/>
</dbReference>
<feature type="region of interest" description="Disordered" evidence="1">
    <location>
        <begin position="308"/>
        <end position="332"/>
    </location>
</feature>
<protein>
    <submittedName>
        <fullName evidence="2">CCDC60</fullName>
    </submittedName>
</protein>
<dbReference type="Pfam" id="PF15769">
    <property type="entry name" value="DUF4698"/>
    <property type="match status" value="1"/>
</dbReference>
<keyword evidence="3" id="KW-1185">Reference proteome</keyword>
<dbReference type="EMBL" id="VXIV02000262">
    <property type="protein sequence ID" value="KAF6039430.1"/>
    <property type="molecule type" value="Genomic_DNA"/>
</dbReference>
<evidence type="ECO:0000256" key="1">
    <source>
        <dbReference type="SAM" id="MobiDB-lite"/>
    </source>
</evidence>
<dbReference type="OrthoDB" id="10017343at2759"/>
<dbReference type="PANTHER" id="PTHR34754">
    <property type="entry name" value="COILED-COIL DOMAIN-CONTAINING PROTEIN 60"/>
    <property type="match status" value="1"/>
</dbReference>